<dbReference type="eggNOG" id="COG0110">
    <property type="taxonomic scope" value="Bacteria"/>
</dbReference>
<reference evidence="5 6" key="1">
    <citation type="journal article" date="2012" name="J. Bacteriol.">
        <title>Draft Genome Sequence of Novosphingobium nitrogenifigens Y88T.</title>
        <authorList>
            <person name="Strabala T.J."/>
            <person name="Macdonald L."/>
            <person name="Liu V."/>
            <person name="Smit A.M."/>
        </authorList>
    </citation>
    <scope>NUCLEOTIDE SEQUENCE [LARGE SCALE GENOMIC DNA]</scope>
    <source>
        <strain evidence="5 6">DSM 19370</strain>
    </source>
</reference>
<dbReference type="EMBL" id="AEWJ01000023">
    <property type="protein sequence ID" value="EGD60024.1"/>
    <property type="molecule type" value="Genomic_DNA"/>
</dbReference>
<dbReference type="InterPro" id="IPR018357">
    <property type="entry name" value="Hexapep_transf_CS"/>
</dbReference>
<comment type="caution">
    <text evidence="5">The sequence shown here is derived from an EMBL/GenBank/DDBJ whole genome shotgun (WGS) entry which is preliminary data.</text>
</comment>
<evidence type="ECO:0000313" key="5">
    <source>
        <dbReference type="EMBL" id="EGD60024.1"/>
    </source>
</evidence>
<dbReference type="STRING" id="983920.Y88_1898"/>
<dbReference type="SUPFAM" id="SSF51161">
    <property type="entry name" value="Trimeric LpxA-like enzymes"/>
    <property type="match status" value="1"/>
</dbReference>
<dbReference type="RefSeq" id="WP_008068922.1">
    <property type="nucleotide sequence ID" value="NZ_AQWK01000005.1"/>
</dbReference>
<dbReference type="PANTHER" id="PTHR43300">
    <property type="entry name" value="ACETYLTRANSFERASE"/>
    <property type="match status" value="1"/>
</dbReference>
<name>F1Z559_9SPHN</name>
<evidence type="ECO:0000256" key="4">
    <source>
        <dbReference type="ARBA" id="ARBA00023315"/>
    </source>
</evidence>
<dbReference type="InterPro" id="IPR001451">
    <property type="entry name" value="Hexapep"/>
</dbReference>
<evidence type="ECO:0000256" key="1">
    <source>
        <dbReference type="ARBA" id="ARBA00007274"/>
    </source>
</evidence>
<dbReference type="CDD" id="cd04647">
    <property type="entry name" value="LbH_MAT_like"/>
    <property type="match status" value="1"/>
</dbReference>
<dbReference type="PANTHER" id="PTHR43300:SF11">
    <property type="entry name" value="ACETYLTRANSFERASE RV3034C-RELATED"/>
    <property type="match status" value="1"/>
</dbReference>
<comment type="similarity">
    <text evidence="1">Belongs to the transferase hexapeptide repeat family.</text>
</comment>
<keyword evidence="2 5" id="KW-0808">Transferase</keyword>
<dbReference type="AlphaFoldDB" id="F1Z559"/>
<dbReference type="InterPro" id="IPR011004">
    <property type="entry name" value="Trimer_LpxA-like_sf"/>
</dbReference>
<sequence>MASLNKLRGIQRTLMKARIFLMTRVWKMSIHPTARISMTAKLDKTYPKGVHIDRFSYVAFGATILCHDMTRGLYTDTHIGPRCFIGARSLIMPGVTVGEGSIVAAGAVVTRDVPPGSIVAGNPATIIRSGIEVGPYGRFASAGISPEDQKRYDEVVAREGGA</sequence>
<keyword evidence="6" id="KW-1185">Reference proteome</keyword>
<protein>
    <submittedName>
        <fullName evidence="5">Isoleucine patch superfamily acetyltransferase</fullName>
    </submittedName>
</protein>
<proteinExistence type="inferred from homology"/>
<evidence type="ECO:0000313" key="6">
    <source>
        <dbReference type="Proteomes" id="UP000004728"/>
    </source>
</evidence>
<evidence type="ECO:0000256" key="2">
    <source>
        <dbReference type="ARBA" id="ARBA00022679"/>
    </source>
</evidence>
<accession>F1Z559</accession>
<dbReference type="Proteomes" id="UP000004728">
    <property type="component" value="Unassembled WGS sequence"/>
</dbReference>
<dbReference type="HOGENOM" id="CLU_051638_12_4_5"/>
<dbReference type="OrthoDB" id="9815592at2"/>
<keyword evidence="4" id="KW-0012">Acyltransferase</keyword>
<dbReference type="GO" id="GO:0016746">
    <property type="term" value="F:acyltransferase activity"/>
    <property type="evidence" value="ECO:0007669"/>
    <property type="project" value="UniProtKB-KW"/>
</dbReference>
<dbReference type="PROSITE" id="PS00101">
    <property type="entry name" value="HEXAPEP_TRANSFERASES"/>
    <property type="match status" value="1"/>
</dbReference>
<gene>
    <name evidence="5" type="ORF">Y88_1898</name>
</gene>
<organism evidence="5 6">
    <name type="scientific">Novosphingobium nitrogenifigens DSM 19370</name>
    <dbReference type="NCBI Taxonomy" id="983920"/>
    <lineage>
        <taxon>Bacteria</taxon>
        <taxon>Pseudomonadati</taxon>
        <taxon>Pseudomonadota</taxon>
        <taxon>Alphaproteobacteria</taxon>
        <taxon>Sphingomonadales</taxon>
        <taxon>Sphingomonadaceae</taxon>
        <taxon>Novosphingobium</taxon>
    </lineage>
</organism>
<dbReference type="Gene3D" id="2.160.10.10">
    <property type="entry name" value="Hexapeptide repeat proteins"/>
    <property type="match status" value="1"/>
</dbReference>
<dbReference type="InterPro" id="IPR050179">
    <property type="entry name" value="Trans_hexapeptide_repeat"/>
</dbReference>
<dbReference type="InParanoid" id="F1Z559"/>
<dbReference type="Pfam" id="PF00132">
    <property type="entry name" value="Hexapep"/>
    <property type="match status" value="1"/>
</dbReference>
<evidence type="ECO:0000256" key="3">
    <source>
        <dbReference type="ARBA" id="ARBA00022737"/>
    </source>
</evidence>
<keyword evidence="3" id="KW-0677">Repeat</keyword>